<name>A0A933MJ35_UNCT6</name>
<evidence type="ECO:0000313" key="1">
    <source>
        <dbReference type="EMBL" id="MBI4727772.1"/>
    </source>
</evidence>
<evidence type="ECO:0008006" key="3">
    <source>
        <dbReference type="Google" id="ProtNLM"/>
    </source>
</evidence>
<accession>A0A933MJ35</accession>
<feature type="non-terminal residue" evidence="1">
    <location>
        <position position="1"/>
    </location>
</feature>
<dbReference type="AlphaFoldDB" id="A0A933MJ35"/>
<gene>
    <name evidence="1" type="ORF">HY768_11235</name>
</gene>
<evidence type="ECO:0000313" key="2">
    <source>
        <dbReference type="Proteomes" id="UP000736328"/>
    </source>
</evidence>
<organism evidence="1 2">
    <name type="scientific">candidate division TA06 bacterium</name>
    <dbReference type="NCBI Taxonomy" id="2250710"/>
    <lineage>
        <taxon>Bacteria</taxon>
        <taxon>Bacteria division TA06</taxon>
    </lineage>
</organism>
<reference evidence="1" key="1">
    <citation type="submission" date="2020-07" db="EMBL/GenBank/DDBJ databases">
        <title>Huge and variable diversity of episymbiotic CPR bacteria and DPANN archaea in groundwater ecosystems.</title>
        <authorList>
            <person name="He C.Y."/>
            <person name="Keren R."/>
            <person name="Whittaker M."/>
            <person name="Farag I.F."/>
            <person name="Doudna J."/>
            <person name="Cate J.H.D."/>
            <person name="Banfield J.F."/>
        </authorList>
    </citation>
    <scope>NUCLEOTIDE SEQUENCE</scope>
    <source>
        <strain evidence="1">NC_groundwater_1520_Pr4_B-0.1um_53_5</strain>
    </source>
</reference>
<comment type="caution">
    <text evidence="1">The sequence shown here is derived from an EMBL/GenBank/DDBJ whole genome shotgun (WGS) entry which is preliminary data.</text>
</comment>
<proteinExistence type="predicted"/>
<sequence length="46" mass="5441">PYPVGRKISNEEIARVNLKPERFHGEWNYTIYPSLNKAYLFTATKQ</sequence>
<dbReference type="EMBL" id="JACQXR010000157">
    <property type="protein sequence ID" value="MBI4727772.1"/>
    <property type="molecule type" value="Genomic_DNA"/>
</dbReference>
<dbReference type="Proteomes" id="UP000736328">
    <property type="component" value="Unassembled WGS sequence"/>
</dbReference>
<protein>
    <recommendedName>
        <fullName evidence="3">ISAzo13 family transposase</fullName>
    </recommendedName>
</protein>